<dbReference type="Proteomes" id="UP000031202">
    <property type="component" value="Unassembled WGS sequence"/>
</dbReference>
<sequence>MTEAICSRTGCRAPATWQVQWRNPRIHAPERRKIWAACGDHVEYLRDYLAARDFPVDVVAFGAEATR</sequence>
<reference evidence="1 2" key="1">
    <citation type="submission" date="2014-12" db="EMBL/GenBank/DDBJ databases">
        <title>Genome sequencing of Microbacterium hominis TPW29.</title>
        <authorList>
            <person name="Tan P.W."/>
            <person name="Chan K.-G."/>
        </authorList>
    </citation>
    <scope>NUCLEOTIDE SEQUENCE [LARGE SCALE GENOMIC DNA]</scope>
    <source>
        <strain evidence="1 2">TPW29</strain>
    </source>
</reference>
<accession>A0A0B4CLS4</accession>
<name>A0A0B4CLS4_9MICO</name>
<comment type="caution">
    <text evidence="1">The sequence shown here is derived from an EMBL/GenBank/DDBJ whole genome shotgun (WGS) entry which is preliminary data.</text>
</comment>
<dbReference type="AlphaFoldDB" id="A0A0B4CLS4"/>
<dbReference type="RefSeq" id="WP_039416089.1">
    <property type="nucleotide sequence ID" value="NZ_JWSZ01000012.1"/>
</dbReference>
<protein>
    <submittedName>
        <fullName evidence="1">Acetone carboxylase</fullName>
    </submittedName>
</protein>
<evidence type="ECO:0000313" key="2">
    <source>
        <dbReference type="Proteomes" id="UP000031202"/>
    </source>
</evidence>
<proteinExistence type="predicted"/>
<organism evidence="1 2">
    <name type="scientific">Microbacterium hominis</name>
    <dbReference type="NCBI Taxonomy" id="162426"/>
    <lineage>
        <taxon>Bacteria</taxon>
        <taxon>Bacillati</taxon>
        <taxon>Actinomycetota</taxon>
        <taxon>Actinomycetes</taxon>
        <taxon>Micrococcales</taxon>
        <taxon>Microbacteriaceae</taxon>
        <taxon>Microbacterium</taxon>
    </lineage>
</organism>
<dbReference type="EMBL" id="JWSZ01000012">
    <property type="protein sequence ID" value="KIC57442.1"/>
    <property type="molecule type" value="Genomic_DNA"/>
</dbReference>
<gene>
    <name evidence="1" type="ORF">RM52_10520</name>
</gene>
<evidence type="ECO:0000313" key="1">
    <source>
        <dbReference type="EMBL" id="KIC57442.1"/>
    </source>
</evidence>